<dbReference type="GO" id="GO:0007165">
    <property type="term" value="P:signal transduction"/>
    <property type="evidence" value="ECO:0007669"/>
    <property type="project" value="InterPro"/>
</dbReference>
<dbReference type="InterPro" id="IPR043128">
    <property type="entry name" value="Rev_trsase/Diguanyl_cyclase"/>
</dbReference>
<reference evidence="6 7" key="1">
    <citation type="submission" date="2019-01" db="EMBL/GenBank/DDBJ databases">
        <title>The draft genome of Rhizobium sp. 24NR.</title>
        <authorList>
            <person name="Liu L."/>
            <person name="Liang L."/>
            <person name="Shi S."/>
            <person name="Xu L."/>
            <person name="Wang X."/>
            <person name="Li L."/>
            <person name="Zhang X."/>
        </authorList>
    </citation>
    <scope>NUCLEOTIDE SEQUENCE [LARGE SCALE GENOMIC DNA]</scope>
    <source>
        <strain evidence="6 7">24NR</strain>
    </source>
</reference>
<dbReference type="GO" id="GO:0043709">
    <property type="term" value="P:cell adhesion involved in single-species biofilm formation"/>
    <property type="evidence" value="ECO:0007669"/>
    <property type="project" value="TreeGrafter"/>
</dbReference>
<comment type="catalytic activity">
    <reaction evidence="2">
        <text>2 GTP = 3',3'-c-di-GMP + 2 diphosphate</text>
        <dbReference type="Rhea" id="RHEA:24898"/>
        <dbReference type="ChEBI" id="CHEBI:33019"/>
        <dbReference type="ChEBI" id="CHEBI:37565"/>
        <dbReference type="ChEBI" id="CHEBI:58805"/>
        <dbReference type="EC" id="2.7.7.65"/>
    </reaction>
</comment>
<feature type="transmembrane region" description="Helical" evidence="3">
    <location>
        <begin position="48"/>
        <end position="70"/>
    </location>
</feature>
<dbReference type="EC" id="2.7.7.65" evidence="1"/>
<dbReference type="Gene3D" id="3.30.70.270">
    <property type="match status" value="1"/>
</dbReference>
<feature type="domain" description="HAMP" evidence="4">
    <location>
        <begin position="67"/>
        <end position="119"/>
    </location>
</feature>
<evidence type="ECO:0000256" key="1">
    <source>
        <dbReference type="ARBA" id="ARBA00012528"/>
    </source>
</evidence>
<dbReference type="Pfam" id="PF00672">
    <property type="entry name" value="HAMP"/>
    <property type="match status" value="1"/>
</dbReference>
<evidence type="ECO:0000259" key="5">
    <source>
        <dbReference type="PROSITE" id="PS50887"/>
    </source>
</evidence>
<accession>A0A444LI26</accession>
<name>A0A444LI26_9HYPH</name>
<keyword evidence="3" id="KW-0472">Membrane</keyword>
<proteinExistence type="predicted"/>
<feature type="domain" description="GGDEF" evidence="5">
    <location>
        <begin position="155"/>
        <end position="286"/>
    </location>
</feature>
<evidence type="ECO:0000313" key="7">
    <source>
        <dbReference type="Proteomes" id="UP000287687"/>
    </source>
</evidence>
<organism evidence="6 7">
    <name type="scientific">Neorhizobium lilium</name>
    <dbReference type="NCBI Taxonomy" id="2503024"/>
    <lineage>
        <taxon>Bacteria</taxon>
        <taxon>Pseudomonadati</taxon>
        <taxon>Pseudomonadota</taxon>
        <taxon>Alphaproteobacteria</taxon>
        <taxon>Hyphomicrobiales</taxon>
        <taxon>Rhizobiaceae</taxon>
        <taxon>Rhizobium/Agrobacterium group</taxon>
        <taxon>Neorhizobium</taxon>
    </lineage>
</organism>
<feature type="transmembrane region" description="Helical" evidence="3">
    <location>
        <begin position="12"/>
        <end position="36"/>
    </location>
</feature>
<dbReference type="NCBIfam" id="TIGR00254">
    <property type="entry name" value="GGDEF"/>
    <property type="match status" value="1"/>
</dbReference>
<dbReference type="InterPro" id="IPR000160">
    <property type="entry name" value="GGDEF_dom"/>
</dbReference>
<dbReference type="CDD" id="cd01949">
    <property type="entry name" value="GGDEF"/>
    <property type="match status" value="1"/>
</dbReference>
<dbReference type="EMBL" id="SBIP01000002">
    <property type="protein sequence ID" value="RWX78712.1"/>
    <property type="molecule type" value="Genomic_DNA"/>
</dbReference>
<dbReference type="PANTHER" id="PTHR45138:SF9">
    <property type="entry name" value="DIGUANYLATE CYCLASE DGCM-RELATED"/>
    <property type="match status" value="1"/>
</dbReference>
<keyword evidence="3" id="KW-0812">Transmembrane</keyword>
<dbReference type="GO" id="GO:1902201">
    <property type="term" value="P:negative regulation of bacterial-type flagellum-dependent cell motility"/>
    <property type="evidence" value="ECO:0007669"/>
    <property type="project" value="TreeGrafter"/>
</dbReference>
<gene>
    <name evidence="6" type="ORF">EPK99_08960</name>
</gene>
<dbReference type="SUPFAM" id="SSF55073">
    <property type="entry name" value="Nucleotide cyclase"/>
    <property type="match status" value="1"/>
</dbReference>
<dbReference type="PROSITE" id="PS50887">
    <property type="entry name" value="GGDEF"/>
    <property type="match status" value="1"/>
</dbReference>
<dbReference type="AlphaFoldDB" id="A0A444LI26"/>
<dbReference type="InterPro" id="IPR029787">
    <property type="entry name" value="Nucleotide_cyclase"/>
</dbReference>
<keyword evidence="7" id="KW-1185">Reference proteome</keyword>
<dbReference type="OrthoDB" id="9812260at2"/>
<dbReference type="PROSITE" id="PS50885">
    <property type="entry name" value="HAMP"/>
    <property type="match status" value="1"/>
</dbReference>
<evidence type="ECO:0000259" key="4">
    <source>
        <dbReference type="PROSITE" id="PS50885"/>
    </source>
</evidence>
<dbReference type="SMART" id="SM00267">
    <property type="entry name" value="GGDEF"/>
    <property type="match status" value="1"/>
</dbReference>
<dbReference type="InterPro" id="IPR003660">
    <property type="entry name" value="HAMP_dom"/>
</dbReference>
<dbReference type="GO" id="GO:0005886">
    <property type="term" value="C:plasma membrane"/>
    <property type="evidence" value="ECO:0007669"/>
    <property type="project" value="TreeGrafter"/>
</dbReference>
<comment type="caution">
    <text evidence="6">The sequence shown here is derived from an EMBL/GenBank/DDBJ whole genome shotgun (WGS) entry which is preliminary data.</text>
</comment>
<dbReference type="Proteomes" id="UP000287687">
    <property type="component" value="Unassembled WGS sequence"/>
</dbReference>
<dbReference type="CDD" id="cd06225">
    <property type="entry name" value="HAMP"/>
    <property type="match status" value="1"/>
</dbReference>
<dbReference type="PANTHER" id="PTHR45138">
    <property type="entry name" value="REGULATORY COMPONENTS OF SENSORY TRANSDUCTION SYSTEM"/>
    <property type="match status" value="1"/>
</dbReference>
<dbReference type="Gene3D" id="6.10.340.10">
    <property type="match status" value="1"/>
</dbReference>
<dbReference type="RefSeq" id="WP_128442689.1">
    <property type="nucleotide sequence ID" value="NZ_SBIP01000002.1"/>
</dbReference>
<sequence>MPTRILRILRRSLTLKIFTLCFVCVHMPLIAVIAYLGSGFGAEPMPLLFLLLIATVAGTGLCFLGLWWLIRPLKELASAVETYQANGGSLNLAARSEDEIGTVTAAVSTMVTRMDGAVRRLHHQATTDALTGLGNRRWLSERVDDELARASRQAEPLSVVLFDLDLFKAINDSHGHHVGDQVLVAVAQLVRTHLRRYDLAARIGGEEFCVVLPRTRRADALMIAERLRKAFAALEMLPLPPGSVTASFGIYEAAPGDALQHILSMADKALYDAKRTGRNRIADAAQLASDR</sequence>
<dbReference type="FunFam" id="3.30.70.270:FF:000001">
    <property type="entry name" value="Diguanylate cyclase domain protein"/>
    <property type="match status" value="1"/>
</dbReference>
<evidence type="ECO:0000313" key="6">
    <source>
        <dbReference type="EMBL" id="RWX78712.1"/>
    </source>
</evidence>
<evidence type="ECO:0000256" key="2">
    <source>
        <dbReference type="ARBA" id="ARBA00034247"/>
    </source>
</evidence>
<protein>
    <recommendedName>
        <fullName evidence="1">diguanylate cyclase</fullName>
        <ecNumber evidence="1">2.7.7.65</ecNumber>
    </recommendedName>
</protein>
<dbReference type="Pfam" id="PF00990">
    <property type="entry name" value="GGDEF"/>
    <property type="match status" value="1"/>
</dbReference>
<dbReference type="SUPFAM" id="SSF158472">
    <property type="entry name" value="HAMP domain-like"/>
    <property type="match status" value="1"/>
</dbReference>
<keyword evidence="3" id="KW-1133">Transmembrane helix</keyword>
<dbReference type="GO" id="GO:0052621">
    <property type="term" value="F:diguanylate cyclase activity"/>
    <property type="evidence" value="ECO:0007669"/>
    <property type="project" value="UniProtKB-EC"/>
</dbReference>
<dbReference type="InterPro" id="IPR050469">
    <property type="entry name" value="Diguanylate_Cyclase"/>
</dbReference>
<evidence type="ECO:0000256" key="3">
    <source>
        <dbReference type="SAM" id="Phobius"/>
    </source>
</evidence>